<protein>
    <submittedName>
        <fullName evidence="2">Uncharacterized protein</fullName>
    </submittedName>
</protein>
<dbReference type="AlphaFoldDB" id="A0A1D2JH34"/>
<dbReference type="Proteomes" id="UP000242814">
    <property type="component" value="Unassembled WGS sequence"/>
</dbReference>
<dbReference type="EMBL" id="LZYO01000102">
    <property type="protein sequence ID" value="ODH34488.1"/>
    <property type="molecule type" value="Genomic_DNA"/>
</dbReference>
<feature type="region of interest" description="Disordered" evidence="1">
    <location>
        <begin position="197"/>
        <end position="217"/>
    </location>
</feature>
<evidence type="ECO:0000256" key="1">
    <source>
        <dbReference type="SAM" id="MobiDB-lite"/>
    </source>
</evidence>
<reference evidence="2 3" key="1">
    <citation type="submission" date="2016-06" db="EMBL/GenBank/DDBJ databases">
        <authorList>
            <person name="Kjaerup R.B."/>
            <person name="Dalgaard T.S."/>
            <person name="Juul-Madsen H.R."/>
        </authorList>
    </citation>
    <scope>NUCLEOTIDE SEQUENCE [LARGE SCALE GENOMIC DNA]</scope>
    <source>
        <strain evidence="2 3">Pb300</strain>
    </source>
</reference>
<dbReference type="VEuPathDB" id="FungiDB:PABG_12503"/>
<organism evidence="2 3">
    <name type="scientific">Paracoccidioides brasiliensis</name>
    <dbReference type="NCBI Taxonomy" id="121759"/>
    <lineage>
        <taxon>Eukaryota</taxon>
        <taxon>Fungi</taxon>
        <taxon>Dikarya</taxon>
        <taxon>Ascomycota</taxon>
        <taxon>Pezizomycotina</taxon>
        <taxon>Eurotiomycetes</taxon>
        <taxon>Eurotiomycetidae</taxon>
        <taxon>Onygenales</taxon>
        <taxon>Ajellomycetaceae</taxon>
        <taxon>Paracoccidioides</taxon>
    </lineage>
</organism>
<dbReference type="VEuPathDB" id="FungiDB:PADG_12113"/>
<evidence type="ECO:0000313" key="2">
    <source>
        <dbReference type="EMBL" id="ODH34488.1"/>
    </source>
</evidence>
<feature type="compositionally biased region" description="Polar residues" evidence="1">
    <location>
        <begin position="197"/>
        <end position="209"/>
    </location>
</feature>
<name>A0A1D2JH34_PARBR</name>
<sequence length="217" mass="23661">MGSVTTSSNRYVINVYIASLPTSLASLPCLVPLAPLSFCVMPVYIRAAPKPNDENSISSSLVVRPLKIAYIASSSYPVPCTSKGHESESLGYHLTLQPPTSIKTSNVNNHMVREPFPSVRDSSKWISSDFTGDGVASLNSSFVVPGGTLRTALEHKRGLHRVKNPHLLLHLGEAQTIGAQLSYVLPLPKITIEARMQQNSRTAEQTAHPDQTKFRTR</sequence>
<accession>A0A1D2JH34</accession>
<comment type="caution">
    <text evidence="2">The sequence shown here is derived from an EMBL/GenBank/DDBJ whole genome shotgun (WGS) entry which is preliminary data.</text>
</comment>
<proteinExistence type="predicted"/>
<gene>
    <name evidence="2" type="ORF">ACO22_03087</name>
</gene>
<evidence type="ECO:0000313" key="3">
    <source>
        <dbReference type="Proteomes" id="UP000242814"/>
    </source>
</evidence>